<dbReference type="InterPro" id="IPR050245">
    <property type="entry name" value="PrsA_foldase"/>
</dbReference>
<evidence type="ECO:0000256" key="1">
    <source>
        <dbReference type="PROSITE-ProRule" id="PRU00278"/>
    </source>
</evidence>
<keyword evidence="4" id="KW-1185">Reference proteome</keyword>
<proteinExistence type="predicted"/>
<sequence length="196" mass="22898">MMEEDEDYKKLIEENNLDETFIKDQMRKDLLGYKYKQFYLDKTEIADEAAKTFYDENSDIFHSEQVKAKHILLDDENTAKDIIKKLEAGEDFAELAKEHSTDPTAKENGGELGYFQKGEMVPEFEEAAFSLEIGKISEPVKSSFGYHIIIVEDKREENTEFEEAKDQIKTYLKELDYEKHMDEAIKKANVVKKEKL</sequence>
<reference evidence="3 4" key="1">
    <citation type="submission" date="2021-06" db="EMBL/GenBank/DDBJ databases">
        <authorList>
            <person name="Sun Q."/>
            <person name="Li D."/>
        </authorList>
    </citation>
    <scope>NUCLEOTIDE SEQUENCE [LARGE SCALE GENOMIC DNA]</scope>
    <source>
        <strain evidence="3 4">MSJ-5</strain>
    </source>
</reference>
<evidence type="ECO:0000259" key="2">
    <source>
        <dbReference type="PROSITE" id="PS50198"/>
    </source>
</evidence>
<dbReference type="PROSITE" id="PS01096">
    <property type="entry name" value="PPIC_PPIASE_1"/>
    <property type="match status" value="1"/>
</dbReference>
<dbReference type="InterPro" id="IPR023058">
    <property type="entry name" value="PPIase_PpiC_CS"/>
</dbReference>
<keyword evidence="1 3" id="KW-0413">Isomerase</keyword>
<dbReference type="Proteomes" id="UP000779508">
    <property type="component" value="Unassembled WGS sequence"/>
</dbReference>
<organism evidence="3 4">
    <name type="scientific">Alkaliphilus flagellatus</name>
    <dbReference type="NCBI Taxonomy" id="2841507"/>
    <lineage>
        <taxon>Bacteria</taxon>
        <taxon>Bacillati</taxon>
        <taxon>Bacillota</taxon>
        <taxon>Clostridia</taxon>
        <taxon>Peptostreptococcales</taxon>
        <taxon>Natronincolaceae</taxon>
        <taxon>Alkaliphilus</taxon>
    </lineage>
</organism>
<dbReference type="GO" id="GO:0016853">
    <property type="term" value="F:isomerase activity"/>
    <property type="evidence" value="ECO:0007669"/>
    <property type="project" value="UniProtKB-KW"/>
</dbReference>
<evidence type="ECO:0000313" key="4">
    <source>
        <dbReference type="Proteomes" id="UP000779508"/>
    </source>
</evidence>
<dbReference type="EMBL" id="JAHLQK010000003">
    <property type="protein sequence ID" value="MBU5676495.1"/>
    <property type="molecule type" value="Genomic_DNA"/>
</dbReference>
<gene>
    <name evidence="3" type="ORF">KQI88_08705</name>
</gene>
<dbReference type="Pfam" id="PF13616">
    <property type="entry name" value="Rotamase_3"/>
    <property type="match status" value="1"/>
</dbReference>
<name>A0ABS6G205_9FIRM</name>
<evidence type="ECO:0000313" key="3">
    <source>
        <dbReference type="EMBL" id="MBU5676495.1"/>
    </source>
</evidence>
<protein>
    <submittedName>
        <fullName evidence="3">Peptidyl-prolyl cis-trans isomerase</fullName>
    </submittedName>
</protein>
<accession>A0ABS6G205</accession>
<keyword evidence="1" id="KW-0697">Rotamase</keyword>
<dbReference type="PROSITE" id="PS50198">
    <property type="entry name" value="PPIC_PPIASE_2"/>
    <property type="match status" value="1"/>
</dbReference>
<feature type="domain" description="PpiC" evidence="2">
    <location>
        <begin position="63"/>
        <end position="153"/>
    </location>
</feature>
<dbReference type="PANTHER" id="PTHR47245:SF2">
    <property type="entry name" value="PEPTIDYL-PROLYL CIS-TRANS ISOMERASE HP_0175-RELATED"/>
    <property type="match status" value="1"/>
</dbReference>
<dbReference type="PANTHER" id="PTHR47245">
    <property type="entry name" value="PEPTIDYLPROLYL ISOMERASE"/>
    <property type="match status" value="1"/>
</dbReference>
<dbReference type="InterPro" id="IPR000297">
    <property type="entry name" value="PPIase_PpiC"/>
</dbReference>
<comment type="caution">
    <text evidence="3">The sequence shown here is derived from an EMBL/GenBank/DDBJ whole genome shotgun (WGS) entry which is preliminary data.</text>
</comment>